<dbReference type="InterPro" id="IPR036974">
    <property type="entry name" value="PUA_sf"/>
</dbReference>
<sequence length="131" mass="14239">MFPDDTTFAYSNTKRIRYANSGKTRLITVRAGDGRLTLGYPAAERLHAFLAAPKNRVVVMSDAVPFILDGKNAMAKHVVSSDPAIMAEDEVLVVDEDDNLLATGMAMLSGTEMIGFSYGTAVKVRQGKNRQ</sequence>
<keyword evidence="3" id="KW-1185">Reference proteome</keyword>
<protein>
    <recommendedName>
        <fullName evidence="1">PUA domain-containing protein</fullName>
    </recommendedName>
</protein>
<name>A0AAE4MD05_9EURY</name>
<dbReference type="InterPro" id="IPR002478">
    <property type="entry name" value="PUA"/>
</dbReference>
<dbReference type="Pfam" id="PF01472">
    <property type="entry name" value="PUA"/>
    <property type="match status" value="1"/>
</dbReference>
<dbReference type="SUPFAM" id="SSF88802">
    <property type="entry name" value="Pre-PUA domain"/>
    <property type="match status" value="1"/>
</dbReference>
<evidence type="ECO:0000313" key="3">
    <source>
        <dbReference type="Proteomes" id="UP001273136"/>
    </source>
</evidence>
<dbReference type="GO" id="GO:0003723">
    <property type="term" value="F:RNA binding"/>
    <property type="evidence" value="ECO:0007669"/>
    <property type="project" value="InterPro"/>
</dbReference>
<dbReference type="InterPro" id="IPR015947">
    <property type="entry name" value="PUA-like_sf"/>
</dbReference>
<organism evidence="2 3">
    <name type="scientific">Methanorbis furvi</name>
    <dbReference type="NCBI Taxonomy" id="3028299"/>
    <lineage>
        <taxon>Archaea</taxon>
        <taxon>Methanobacteriati</taxon>
        <taxon>Methanobacteriota</taxon>
        <taxon>Stenosarchaea group</taxon>
        <taxon>Methanomicrobia</taxon>
        <taxon>Methanomicrobiales</taxon>
        <taxon>Methanocorpusculaceae</taxon>
        <taxon>Methanorbis</taxon>
    </lineage>
</organism>
<evidence type="ECO:0000313" key="2">
    <source>
        <dbReference type="EMBL" id="MDV0441443.1"/>
    </source>
</evidence>
<comment type="caution">
    <text evidence="2">The sequence shown here is derived from an EMBL/GenBank/DDBJ whole genome shotgun (WGS) entry which is preliminary data.</text>
</comment>
<dbReference type="PROSITE" id="PS50890">
    <property type="entry name" value="PUA"/>
    <property type="match status" value="1"/>
</dbReference>
<dbReference type="Gene3D" id="3.10.450.90">
    <property type="entry name" value="ArcTGT, C2 domain"/>
    <property type="match status" value="1"/>
</dbReference>
<gene>
    <name evidence="2" type="ORF">McpAg1_06330</name>
</gene>
<proteinExistence type="predicted"/>
<reference evidence="2" key="1">
    <citation type="submission" date="2023-06" db="EMBL/GenBank/DDBJ databases">
        <title>Genome sequence of Methancorpusculaceae sp. Ag1.</title>
        <authorList>
            <person name="Protasov E."/>
            <person name="Platt K."/>
            <person name="Poehlein A."/>
            <person name="Daniel R."/>
            <person name="Brune A."/>
        </authorList>
    </citation>
    <scope>NUCLEOTIDE SEQUENCE</scope>
    <source>
        <strain evidence="2">Ag1</strain>
    </source>
</reference>
<dbReference type="InterPro" id="IPR004521">
    <property type="entry name" value="Uncharacterised_CHP00451"/>
</dbReference>
<dbReference type="InterPro" id="IPR038250">
    <property type="entry name" value="TGT_C2_sf"/>
</dbReference>
<evidence type="ECO:0000259" key="1">
    <source>
        <dbReference type="SMART" id="SM00359"/>
    </source>
</evidence>
<dbReference type="Pfam" id="PF14810">
    <property type="entry name" value="TGT_C2"/>
    <property type="match status" value="1"/>
</dbReference>
<feature type="domain" description="PUA" evidence="1">
    <location>
        <begin position="55"/>
        <end position="129"/>
    </location>
</feature>
<accession>A0AAE4MD05</accession>
<dbReference type="Gene3D" id="2.30.130.10">
    <property type="entry name" value="PUA domain"/>
    <property type="match status" value="1"/>
</dbReference>
<dbReference type="NCBIfam" id="TIGR00451">
    <property type="entry name" value="unchar_dom_2"/>
    <property type="match status" value="1"/>
</dbReference>
<dbReference type="CDD" id="cd21149">
    <property type="entry name" value="PUA_archaeosine_TGT"/>
    <property type="match status" value="1"/>
</dbReference>
<dbReference type="SMART" id="SM00359">
    <property type="entry name" value="PUA"/>
    <property type="match status" value="1"/>
</dbReference>
<dbReference type="SUPFAM" id="SSF88697">
    <property type="entry name" value="PUA domain-like"/>
    <property type="match status" value="1"/>
</dbReference>
<dbReference type="Proteomes" id="UP001273136">
    <property type="component" value="Unassembled WGS sequence"/>
</dbReference>
<dbReference type="InterPro" id="IPR029402">
    <property type="entry name" value="TGT_C2"/>
</dbReference>
<dbReference type="EMBL" id="JAWDKA010000003">
    <property type="protein sequence ID" value="MDV0441443.1"/>
    <property type="molecule type" value="Genomic_DNA"/>
</dbReference>
<dbReference type="AlphaFoldDB" id="A0AAE4MD05"/>